<sequence length="177" mass="20199">MSGIPPSIEEEFWIIWNGALGVVDTVTIGRVEEDSVGRQVWLDEPYDMVGPISLNALEAEGYIEFAACVVMSRQRWQEDQVALRRESHKQRRAAQQHMYEAFARFNARRAEPSPFEQYSERKHRESLNLPVEGTLDSSQIKAAYRRLAQKAHPDTGGSHEQFVRITEARDALLARAS</sequence>
<organism evidence="3 4">
    <name type="scientific">Marinobacterium zhoushanense</name>
    <dbReference type="NCBI Taxonomy" id="1679163"/>
    <lineage>
        <taxon>Bacteria</taxon>
        <taxon>Pseudomonadati</taxon>
        <taxon>Pseudomonadota</taxon>
        <taxon>Gammaproteobacteria</taxon>
        <taxon>Oceanospirillales</taxon>
        <taxon>Oceanospirillaceae</taxon>
        <taxon>Marinobacterium</taxon>
    </lineage>
</organism>
<dbReference type="EMBL" id="BMIJ01000002">
    <property type="protein sequence ID" value="GGB86415.1"/>
    <property type="molecule type" value="Genomic_DNA"/>
</dbReference>
<dbReference type="InterPro" id="IPR036869">
    <property type="entry name" value="J_dom_sf"/>
</dbReference>
<accession>A0ABQ1K4L9</accession>
<comment type="caution">
    <text evidence="3">The sequence shown here is derived from an EMBL/GenBank/DDBJ whole genome shotgun (WGS) entry which is preliminary data.</text>
</comment>
<dbReference type="PROSITE" id="PS50076">
    <property type="entry name" value="DNAJ_2"/>
    <property type="match status" value="1"/>
</dbReference>
<dbReference type="Proteomes" id="UP000629025">
    <property type="component" value="Unassembled WGS sequence"/>
</dbReference>
<gene>
    <name evidence="3" type="ORF">GCM10011352_10400</name>
</gene>
<name>A0ABQ1K4L9_9GAMM</name>
<dbReference type="Pfam" id="PF00226">
    <property type="entry name" value="DnaJ"/>
    <property type="match status" value="1"/>
</dbReference>
<dbReference type="RefSeq" id="WP_188746062.1">
    <property type="nucleotide sequence ID" value="NZ_BMIJ01000002.1"/>
</dbReference>
<dbReference type="Gene3D" id="1.10.287.110">
    <property type="entry name" value="DnaJ domain"/>
    <property type="match status" value="1"/>
</dbReference>
<reference evidence="4" key="1">
    <citation type="journal article" date="2019" name="Int. J. Syst. Evol. Microbiol.">
        <title>The Global Catalogue of Microorganisms (GCM) 10K type strain sequencing project: providing services to taxonomists for standard genome sequencing and annotation.</title>
        <authorList>
            <consortium name="The Broad Institute Genomics Platform"/>
            <consortium name="The Broad Institute Genome Sequencing Center for Infectious Disease"/>
            <person name="Wu L."/>
            <person name="Ma J."/>
        </authorList>
    </citation>
    <scope>NUCLEOTIDE SEQUENCE [LARGE SCALE GENOMIC DNA]</scope>
    <source>
        <strain evidence="4">CGMCC 1.15341</strain>
    </source>
</reference>
<keyword evidence="1" id="KW-0143">Chaperone</keyword>
<protein>
    <recommendedName>
        <fullName evidence="2">J domain-containing protein</fullName>
    </recommendedName>
</protein>
<feature type="domain" description="J" evidence="2">
    <location>
        <begin position="122"/>
        <end position="177"/>
    </location>
</feature>
<evidence type="ECO:0000259" key="2">
    <source>
        <dbReference type="PROSITE" id="PS50076"/>
    </source>
</evidence>
<evidence type="ECO:0000256" key="1">
    <source>
        <dbReference type="ARBA" id="ARBA00023186"/>
    </source>
</evidence>
<dbReference type="InterPro" id="IPR001623">
    <property type="entry name" value="DnaJ_domain"/>
</dbReference>
<dbReference type="SMART" id="SM00271">
    <property type="entry name" value="DnaJ"/>
    <property type="match status" value="1"/>
</dbReference>
<keyword evidence="4" id="KW-1185">Reference proteome</keyword>
<dbReference type="SUPFAM" id="SSF46565">
    <property type="entry name" value="Chaperone J-domain"/>
    <property type="match status" value="1"/>
</dbReference>
<evidence type="ECO:0000313" key="3">
    <source>
        <dbReference type="EMBL" id="GGB86415.1"/>
    </source>
</evidence>
<evidence type="ECO:0000313" key="4">
    <source>
        <dbReference type="Proteomes" id="UP000629025"/>
    </source>
</evidence>
<proteinExistence type="predicted"/>
<dbReference type="CDD" id="cd06257">
    <property type="entry name" value="DnaJ"/>
    <property type="match status" value="1"/>
</dbReference>